<dbReference type="InterPro" id="IPR002937">
    <property type="entry name" value="Amino_oxidase"/>
</dbReference>
<evidence type="ECO:0000256" key="11">
    <source>
        <dbReference type="RuleBase" id="RU367069"/>
    </source>
</evidence>
<feature type="region of interest" description="Disordered" evidence="12">
    <location>
        <begin position="18"/>
        <end position="106"/>
    </location>
</feature>
<dbReference type="OrthoDB" id="438553at2759"/>
<feature type="compositionally biased region" description="Low complexity" evidence="12">
    <location>
        <begin position="58"/>
        <end position="71"/>
    </location>
</feature>
<dbReference type="STRING" id="857340.A0A086T8X3"/>
<comment type="cofactor">
    <cofactor evidence="11">
        <name>FAD</name>
        <dbReference type="ChEBI" id="CHEBI:57692"/>
    </cofactor>
    <text evidence="11">Binds 1 FAD per subunit.</text>
</comment>
<accession>A0A086T8X3</accession>
<feature type="compositionally biased region" description="Basic residues" evidence="12">
    <location>
        <begin position="39"/>
        <end position="50"/>
    </location>
</feature>
<evidence type="ECO:0000256" key="7">
    <source>
        <dbReference type="ARBA" id="ARBA00023002"/>
    </source>
</evidence>
<dbReference type="Proteomes" id="UP000029964">
    <property type="component" value="Unassembled WGS sequence"/>
</dbReference>
<proteinExistence type="inferred from homology"/>
<evidence type="ECO:0000256" key="12">
    <source>
        <dbReference type="SAM" id="MobiDB-lite"/>
    </source>
</evidence>
<keyword evidence="5 11" id="KW-0285">Flavoprotein</keyword>
<evidence type="ECO:0000256" key="9">
    <source>
        <dbReference type="ARBA" id="ARBA00023244"/>
    </source>
</evidence>
<comment type="pathway">
    <text evidence="2 11">Porphyrin-containing compound metabolism; protoporphyrin-IX biosynthesis; protoporphyrin-IX from protoporphyrinogen-IX: step 1/1.</text>
</comment>
<feature type="compositionally biased region" description="Basic and acidic residues" evidence="12">
    <location>
        <begin position="72"/>
        <end position="90"/>
    </location>
</feature>
<comment type="similarity">
    <text evidence="3 11">Belongs to the protoporphyrinogen/coproporphyrinogen oxidase family. Protoporphyrinogen oxidase subfamily.</text>
</comment>
<reference evidence="15" key="1">
    <citation type="journal article" date="2014" name="Genome Announc.">
        <title>Genome sequence and annotation of Acremonium chrysogenum, producer of the beta-lactam antibiotic cephalosporin C.</title>
        <authorList>
            <person name="Terfehr D."/>
            <person name="Dahlmann T.A."/>
            <person name="Specht T."/>
            <person name="Zadra I."/>
            <person name="Kuernsteiner H."/>
            <person name="Kueck U."/>
        </authorList>
    </citation>
    <scope>NUCLEOTIDE SEQUENCE [LARGE SCALE GENOMIC DNA]</scope>
    <source>
        <strain evidence="15">ATCC 11550 / CBS 779.69 / DSM 880 / IAM 14645 / JCM 23072 / IMI 49137</strain>
    </source>
</reference>
<dbReference type="UniPathway" id="UPA00251">
    <property type="reaction ID" value="UER00324"/>
</dbReference>
<dbReference type="InterPro" id="IPR050464">
    <property type="entry name" value="Zeta_carotene_desat/Oxidored"/>
</dbReference>
<dbReference type="EC" id="1.3.3.4" evidence="4 11"/>
<evidence type="ECO:0000256" key="10">
    <source>
        <dbReference type="ARBA" id="ARBA00047554"/>
    </source>
</evidence>
<dbReference type="SUPFAM" id="SSF54373">
    <property type="entry name" value="FAD-linked reductases, C-terminal domain"/>
    <property type="match status" value="1"/>
</dbReference>
<feature type="domain" description="Amine oxidase" evidence="13">
    <location>
        <begin position="120"/>
        <end position="457"/>
    </location>
</feature>
<protein>
    <recommendedName>
        <fullName evidence="4 11">Protoporphyrinogen oxidase</fullName>
        <ecNumber evidence="4 11">1.3.3.4</ecNumber>
    </recommendedName>
</protein>
<keyword evidence="6 11" id="KW-0274">FAD</keyword>
<dbReference type="GO" id="GO:0006782">
    <property type="term" value="P:protoporphyrinogen IX biosynthetic process"/>
    <property type="evidence" value="ECO:0007669"/>
    <property type="project" value="UniProtKB-UniRule"/>
</dbReference>
<keyword evidence="9 11" id="KW-0627">Porphyrin biosynthesis</keyword>
<evidence type="ECO:0000313" key="15">
    <source>
        <dbReference type="Proteomes" id="UP000029964"/>
    </source>
</evidence>
<dbReference type="AlphaFoldDB" id="A0A086T8X3"/>
<sequence>MSCRYSADACAALLSSCRPRTPFSSSSSSCLAGTSRKISSAHRQRRRRRPLRQDGAGLLPPLSSTTNTTPNDARRTIYTEEGGKLRREHPAFSSHLQQRHDPPKNLPPAPTVAVLGGGVTGLTAAHYLAQELPPRSKIVLYEADARVGGWIRSERTPVDAGGVKGEVLFERGPRLMSMASMTGAYDKMVAFHILRNTGLPATTGNQDLPRFIYYNNQLTPVPPFSDPLEWLRNPLMREILPSATFWYLINVVFALSGKLPEEDVSIADWAKQVFRTPKLEVPLSAMMHGVWGGDIHKLSARSILGPAFHKMRDRGKLGGLTMRELRFALNFARDPENMHGPELPGEDLYDRTRQLFFGRHGLESLPQALADSLGSASNVTMRLGHQVKDLTYDRTRDQVLTYTNVRSQVRDSRSEVEHFDKVISTLPAHQLSAITSNKLTELSSFTAATIMTVNIWYPYEGIVPRGLGYLIPDTLPFEDNPERGLGVFFDSHVGIGSGAGPHDDHREPGTKLFVLLGGHYYDPNQPNSTQPPSEGQAIDQAKTLLERHLGIPRHTTCHATARLAPGCLPQHTVGHHASVSRLSAQIAQEFGNRLAAVGGSFGRPGVVPGLRAGWDVAFSVANEDFLANGLEDYTEERFLNPGWAYFSSTLQQALEAVRTNHTEPTKNGRGVSMYFKY</sequence>
<comment type="function">
    <text evidence="1 11">Catalyzes the 6-electron oxidation of protoporphyrinogen-IX to form protoporphyrin-IX.</text>
</comment>
<evidence type="ECO:0000256" key="3">
    <source>
        <dbReference type="ARBA" id="ARBA00010551"/>
    </source>
</evidence>
<dbReference type="PANTHER" id="PTHR42923">
    <property type="entry name" value="PROTOPORPHYRINOGEN OXIDASE"/>
    <property type="match status" value="1"/>
</dbReference>
<dbReference type="EMBL" id="JPKY01000027">
    <property type="protein sequence ID" value="KFH45805.1"/>
    <property type="molecule type" value="Genomic_DNA"/>
</dbReference>
<dbReference type="HOGENOM" id="CLU_009629_1_0_1"/>
<evidence type="ECO:0000256" key="1">
    <source>
        <dbReference type="ARBA" id="ARBA00002600"/>
    </source>
</evidence>
<feature type="compositionally biased region" description="Low complexity" evidence="12">
    <location>
        <begin position="18"/>
        <end position="30"/>
    </location>
</feature>
<keyword evidence="15" id="KW-1185">Reference proteome</keyword>
<comment type="catalytic activity">
    <reaction evidence="10 11">
        <text>protoporphyrinogen IX + 3 O2 = protoporphyrin IX + 3 H2O2</text>
        <dbReference type="Rhea" id="RHEA:25576"/>
        <dbReference type="ChEBI" id="CHEBI:15379"/>
        <dbReference type="ChEBI" id="CHEBI:16240"/>
        <dbReference type="ChEBI" id="CHEBI:57306"/>
        <dbReference type="ChEBI" id="CHEBI:57307"/>
        <dbReference type="EC" id="1.3.3.4"/>
    </reaction>
</comment>
<dbReference type="InterPro" id="IPR004572">
    <property type="entry name" value="Protoporphyrinogen_oxidase"/>
</dbReference>
<dbReference type="PANTHER" id="PTHR42923:SF3">
    <property type="entry name" value="PROTOPORPHYRINOGEN OXIDASE"/>
    <property type="match status" value="1"/>
</dbReference>
<comment type="caution">
    <text evidence="14">The sequence shown here is derived from an EMBL/GenBank/DDBJ whole genome shotgun (WGS) entry which is preliminary data.</text>
</comment>
<evidence type="ECO:0000313" key="14">
    <source>
        <dbReference type="EMBL" id="KFH45805.1"/>
    </source>
</evidence>
<organism evidence="14 15">
    <name type="scientific">Hapsidospora chrysogenum (strain ATCC 11550 / CBS 779.69 / DSM 880 / IAM 14645 / JCM 23072 / IMI 49137)</name>
    <name type="common">Acremonium chrysogenum</name>
    <dbReference type="NCBI Taxonomy" id="857340"/>
    <lineage>
        <taxon>Eukaryota</taxon>
        <taxon>Fungi</taxon>
        <taxon>Dikarya</taxon>
        <taxon>Ascomycota</taxon>
        <taxon>Pezizomycotina</taxon>
        <taxon>Sordariomycetes</taxon>
        <taxon>Hypocreomycetidae</taxon>
        <taxon>Hypocreales</taxon>
        <taxon>Bionectriaceae</taxon>
        <taxon>Hapsidospora</taxon>
    </lineage>
</organism>
<dbReference type="GO" id="GO:0004729">
    <property type="term" value="F:oxygen-dependent protoporphyrinogen oxidase activity"/>
    <property type="evidence" value="ECO:0007669"/>
    <property type="project" value="UniProtKB-UniRule"/>
</dbReference>
<dbReference type="NCBIfam" id="TIGR00562">
    <property type="entry name" value="proto_IX_ox"/>
    <property type="match status" value="1"/>
</dbReference>
<keyword evidence="7 11" id="KW-0560">Oxidoreductase</keyword>
<evidence type="ECO:0000256" key="8">
    <source>
        <dbReference type="ARBA" id="ARBA00023133"/>
    </source>
</evidence>
<dbReference type="SUPFAM" id="SSF51905">
    <property type="entry name" value="FAD/NAD(P)-binding domain"/>
    <property type="match status" value="1"/>
</dbReference>
<evidence type="ECO:0000256" key="4">
    <source>
        <dbReference type="ARBA" id="ARBA00012867"/>
    </source>
</evidence>
<name>A0A086T8X3_HAPC1</name>
<dbReference type="Pfam" id="PF01593">
    <property type="entry name" value="Amino_oxidase"/>
    <property type="match status" value="1"/>
</dbReference>
<evidence type="ECO:0000256" key="2">
    <source>
        <dbReference type="ARBA" id="ARBA00005073"/>
    </source>
</evidence>
<dbReference type="GO" id="GO:0005743">
    <property type="term" value="C:mitochondrial inner membrane"/>
    <property type="evidence" value="ECO:0007669"/>
    <property type="project" value="UniProtKB-SubCell"/>
</dbReference>
<evidence type="ECO:0000256" key="6">
    <source>
        <dbReference type="ARBA" id="ARBA00022827"/>
    </source>
</evidence>
<dbReference type="Gene3D" id="3.50.50.60">
    <property type="entry name" value="FAD/NAD(P)-binding domain"/>
    <property type="match status" value="1"/>
</dbReference>
<evidence type="ECO:0000259" key="13">
    <source>
        <dbReference type="Pfam" id="PF01593"/>
    </source>
</evidence>
<evidence type="ECO:0000256" key="5">
    <source>
        <dbReference type="ARBA" id="ARBA00022630"/>
    </source>
</evidence>
<keyword evidence="8 11" id="KW-0350">Heme biosynthesis</keyword>
<gene>
    <name evidence="14" type="ORF">ACRE_033930</name>
</gene>
<comment type="subcellular location">
    <subcellularLocation>
        <location evidence="11">Mitochondrion inner membrane</location>
    </subcellularLocation>
</comment>
<dbReference type="InterPro" id="IPR036188">
    <property type="entry name" value="FAD/NAD-bd_sf"/>
</dbReference>